<proteinExistence type="predicted"/>
<dbReference type="InterPro" id="IPR036612">
    <property type="entry name" value="KH_dom_type_1_sf"/>
</dbReference>
<dbReference type="AlphaFoldDB" id="A0A1A9VGC4"/>
<name>A0A1A9VGC4_GLOAU</name>
<evidence type="ECO:0000313" key="2">
    <source>
        <dbReference type="Proteomes" id="UP000078200"/>
    </source>
</evidence>
<dbReference type="Gene3D" id="3.30.1370.10">
    <property type="entry name" value="K Homology domain, type 1"/>
    <property type="match status" value="1"/>
</dbReference>
<reference evidence="1" key="1">
    <citation type="submission" date="2020-05" db="UniProtKB">
        <authorList>
            <consortium name="EnsemblMetazoa"/>
        </authorList>
    </citation>
    <scope>IDENTIFICATION</scope>
    <source>
        <strain evidence="1">TTRI</strain>
    </source>
</reference>
<dbReference type="GO" id="GO:0003723">
    <property type="term" value="F:RNA binding"/>
    <property type="evidence" value="ECO:0007669"/>
    <property type="project" value="InterPro"/>
</dbReference>
<sequence length="162" mass="18657">MDEEVDLFVVYKIKQKYLRGYKTTVTPLIIIYDCMMSNHIRGWRLLITIEILPMRLLCNLMFAIYKPIAAAAANIEVGCTLSQSNAIEAIFLEFIYSIKNQCKELKEFFEEIARVRASLFQINGVKKEPLQLPEPEGPAVSLNEKVYVPVREHPDYLDNQAV</sequence>
<keyword evidence="2" id="KW-1185">Reference proteome</keyword>
<protein>
    <submittedName>
        <fullName evidence="1">Uncharacterized protein</fullName>
    </submittedName>
</protein>
<accession>A0A1A9VGC4</accession>
<dbReference type="VEuPathDB" id="VectorBase:GAUT036304"/>
<dbReference type="EnsemblMetazoa" id="GAUT036304-RA">
    <property type="protein sequence ID" value="GAUT036304-PA"/>
    <property type="gene ID" value="GAUT036304"/>
</dbReference>
<organism evidence="1 2">
    <name type="scientific">Glossina austeni</name>
    <name type="common">Savannah tsetse fly</name>
    <dbReference type="NCBI Taxonomy" id="7395"/>
    <lineage>
        <taxon>Eukaryota</taxon>
        <taxon>Metazoa</taxon>
        <taxon>Ecdysozoa</taxon>
        <taxon>Arthropoda</taxon>
        <taxon>Hexapoda</taxon>
        <taxon>Insecta</taxon>
        <taxon>Pterygota</taxon>
        <taxon>Neoptera</taxon>
        <taxon>Endopterygota</taxon>
        <taxon>Diptera</taxon>
        <taxon>Brachycera</taxon>
        <taxon>Muscomorpha</taxon>
        <taxon>Hippoboscoidea</taxon>
        <taxon>Glossinidae</taxon>
        <taxon>Glossina</taxon>
    </lineage>
</organism>
<evidence type="ECO:0000313" key="1">
    <source>
        <dbReference type="EnsemblMetazoa" id="GAUT036304-PA"/>
    </source>
</evidence>
<dbReference type="STRING" id="7395.A0A1A9VGC4"/>
<dbReference type="Proteomes" id="UP000078200">
    <property type="component" value="Unassembled WGS sequence"/>
</dbReference>